<accession>A0A6A1UW49</accession>
<keyword evidence="1" id="KW-1133">Transmembrane helix</keyword>
<dbReference type="EMBL" id="RXIC02000026">
    <property type="protein sequence ID" value="KAB1204645.1"/>
    <property type="molecule type" value="Genomic_DNA"/>
</dbReference>
<evidence type="ECO:0000256" key="1">
    <source>
        <dbReference type="SAM" id="Phobius"/>
    </source>
</evidence>
<evidence type="ECO:0000313" key="3">
    <source>
        <dbReference type="Proteomes" id="UP000516437"/>
    </source>
</evidence>
<proteinExistence type="predicted"/>
<feature type="transmembrane region" description="Helical" evidence="1">
    <location>
        <begin position="6"/>
        <end position="27"/>
    </location>
</feature>
<dbReference type="Proteomes" id="UP000516437">
    <property type="component" value="Chromosome 8"/>
</dbReference>
<gene>
    <name evidence="2" type="ORF">CJ030_MR8G012717</name>
</gene>
<keyword evidence="1" id="KW-0812">Transmembrane</keyword>
<evidence type="ECO:0000313" key="2">
    <source>
        <dbReference type="EMBL" id="KAB1204645.1"/>
    </source>
</evidence>
<dbReference type="OrthoDB" id="1748090at2759"/>
<keyword evidence="1" id="KW-0472">Membrane</keyword>
<dbReference type="AlphaFoldDB" id="A0A6A1UW49"/>
<organism evidence="2 3">
    <name type="scientific">Morella rubra</name>
    <name type="common">Chinese bayberry</name>
    <dbReference type="NCBI Taxonomy" id="262757"/>
    <lineage>
        <taxon>Eukaryota</taxon>
        <taxon>Viridiplantae</taxon>
        <taxon>Streptophyta</taxon>
        <taxon>Embryophyta</taxon>
        <taxon>Tracheophyta</taxon>
        <taxon>Spermatophyta</taxon>
        <taxon>Magnoliopsida</taxon>
        <taxon>eudicotyledons</taxon>
        <taxon>Gunneridae</taxon>
        <taxon>Pentapetalae</taxon>
        <taxon>rosids</taxon>
        <taxon>fabids</taxon>
        <taxon>Fagales</taxon>
        <taxon>Myricaceae</taxon>
        <taxon>Morella</taxon>
    </lineage>
</organism>
<name>A0A6A1UW49_9ROSI</name>
<keyword evidence="3" id="KW-1185">Reference proteome</keyword>
<protein>
    <submittedName>
        <fullName evidence="2">Uncharacterized protein</fullName>
    </submittedName>
</protein>
<reference evidence="2 3" key="1">
    <citation type="journal article" date="2019" name="Plant Biotechnol. J.">
        <title>The red bayberry genome and genetic basis of sex determination.</title>
        <authorList>
            <person name="Jia H.M."/>
            <person name="Jia H.J."/>
            <person name="Cai Q.L."/>
            <person name="Wang Y."/>
            <person name="Zhao H.B."/>
            <person name="Yang W.F."/>
            <person name="Wang G.Y."/>
            <person name="Li Y.H."/>
            <person name="Zhan D.L."/>
            <person name="Shen Y.T."/>
            <person name="Niu Q.F."/>
            <person name="Chang L."/>
            <person name="Qiu J."/>
            <person name="Zhao L."/>
            <person name="Xie H.B."/>
            <person name="Fu W.Y."/>
            <person name="Jin J."/>
            <person name="Li X.W."/>
            <person name="Jiao Y."/>
            <person name="Zhou C.C."/>
            <person name="Tu T."/>
            <person name="Chai C.Y."/>
            <person name="Gao J.L."/>
            <person name="Fan L.J."/>
            <person name="van de Weg E."/>
            <person name="Wang J.Y."/>
            <person name="Gao Z.S."/>
        </authorList>
    </citation>
    <scope>NUCLEOTIDE SEQUENCE [LARGE SCALE GENOMIC DNA]</scope>
    <source>
        <tissue evidence="2">Leaves</tissue>
    </source>
</reference>
<sequence length="137" mass="14873">MGTCYGYSISTLSSLCVASIVVVFMLLEHFGALMNISGSKSEFSIPMVELQKKVTGDDQVRALRTAGSDTGFDVNRLGNRARKKAKLSRKQELEQGLARARASIRAASKLNLSATVNGDVDYIPFGVVYRNAGAFYQ</sequence>
<comment type="caution">
    <text evidence="2">The sequence shown here is derived from an EMBL/GenBank/DDBJ whole genome shotgun (WGS) entry which is preliminary data.</text>
</comment>